<dbReference type="Gene3D" id="3.30.40.10">
    <property type="entry name" value="Zinc/RING finger domain, C3HC4 (zinc finger)"/>
    <property type="match status" value="1"/>
</dbReference>
<accession>A0A0F8XHK6</accession>
<proteinExistence type="predicted"/>
<organism evidence="1">
    <name type="scientific">marine sediment metagenome</name>
    <dbReference type="NCBI Taxonomy" id="412755"/>
    <lineage>
        <taxon>unclassified sequences</taxon>
        <taxon>metagenomes</taxon>
        <taxon>ecological metagenomes</taxon>
    </lineage>
</organism>
<feature type="non-terminal residue" evidence="1">
    <location>
        <position position="290"/>
    </location>
</feature>
<dbReference type="AlphaFoldDB" id="A0A0F8XHK6"/>
<dbReference type="EMBL" id="LAZR01062950">
    <property type="protein sequence ID" value="KKK60480.1"/>
    <property type="molecule type" value="Genomic_DNA"/>
</dbReference>
<dbReference type="InterPro" id="IPR013083">
    <property type="entry name" value="Znf_RING/FYVE/PHD"/>
</dbReference>
<evidence type="ECO:0008006" key="2">
    <source>
        <dbReference type="Google" id="ProtNLM"/>
    </source>
</evidence>
<comment type="caution">
    <text evidence="1">The sequence shown here is derived from an EMBL/GenBank/DDBJ whole genome shotgun (WGS) entry which is preliminary data.</text>
</comment>
<evidence type="ECO:0000313" key="1">
    <source>
        <dbReference type="EMBL" id="KKK60480.1"/>
    </source>
</evidence>
<reference evidence="1" key="1">
    <citation type="journal article" date="2015" name="Nature">
        <title>Complex archaea that bridge the gap between prokaryotes and eukaryotes.</title>
        <authorList>
            <person name="Spang A."/>
            <person name="Saw J.H."/>
            <person name="Jorgensen S.L."/>
            <person name="Zaremba-Niedzwiedzka K."/>
            <person name="Martijn J."/>
            <person name="Lind A.E."/>
            <person name="van Eijk R."/>
            <person name="Schleper C."/>
            <person name="Guy L."/>
            <person name="Ettema T.J."/>
        </authorList>
    </citation>
    <scope>NUCLEOTIDE SEQUENCE</scope>
</reference>
<sequence>MVDPVRAVADATTVLKEEDISCTIAGGVFIEPVITNCNHKIEKLALARLLREDKHCPYCRAIVTSAVPDVEFAKKIQDQFVKVDGVINNDNKKIFDDQKRALLDDPQNNSVRGAPIIPDVSRSRGVEMDADESLRYMGIDPSEGLSSLFLDFLGMPSPFSGPGAAGPSPSTLFSQVQSSIRSNNLTQAEQTADTIPRPDFLNYRNRSYEKIAGAHIAKANTHISHLQHATRVTSKISAVAIKDGLFTQITLKYTQHKEYSKAFQTANKMQSFVFRFLNRIAICLGATFHG</sequence>
<protein>
    <recommendedName>
        <fullName evidence="2">U-box domain-containing protein</fullName>
    </recommendedName>
</protein>
<name>A0A0F8XHK6_9ZZZZ</name>
<gene>
    <name evidence="1" type="ORF">LCGC14_3023950</name>
</gene>
<dbReference type="SUPFAM" id="SSF57850">
    <property type="entry name" value="RING/U-box"/>
    <property type="match status" value="1"/>
</dbReference>